<protein>
    <recommendedName>
        <fullName evidence="3">FH2 domain-containing protein</fullName>
    </recommendedName>
</protein>
<dbReference type="SMART" id="SM00498">
    <property type="entry name" value="FH2"/>
    <property type="match status" value="1"/>
</dbReference>
<dbReference type="GO" id="GO:0005856">
    <property type="term" value="C:cytoskeleton"/>
    <property type="evidence" value="ECO:0007669"/>
    <property type="project" value="TreeGrafter"/>
</dbReference>
<dbReference type="Ensembl" id="ENSPMAT00000000965.1">
    <property type="protein sequence ID" value="ENSPMAP00000000961.1"/>
    <property type="gene ID" value="ENSPMAG00000000875.1"/>
</dbReference>
<reference evidence="4" key="2">
    <citation type="submission" date="2025-09" db="UniProtKB">
        <authorList>
            <consortium name="Ensembl"/>
        </authorList>
    </citation>
    <scope>IDENTIFICATION</scope>
</reference>
<evidence type="ECO:0000256" key="1">
    <source>
        <dbReference type="ARBA" id="ARBA00005271"/>
    </source>
</evidence>
<name>S4R6Y1_PETMA</name>
<feature type="region of interest" description="Disordered" evidence="2">
    <location>
        <begin position="101"/>
        <end position="122"/>
    </location>
</feature>
<dbReference type="PROSITE" id="PS51444">
    <property type="entry name" value="FH2"/>
    <property type="match status" value="1"/>
</dbReference>
<dbReference type="PANTHER" id="PTHR45920">
    <property type="entry name" value="FORMIN HOMOLOGY 2 DOMAIN CONTAINING, ISOFORM I"/>
    <property type="match status" value="1"/>
</dbReference>
<dbReference type="Pfam" id="PF02181">
    <property type="entry name" value="FH2"/>
    <property type="match status" value="1"/>
</dbReference>
<dbReference type="HOGENOM" id="CLU_010208_0_0_1"/>
<dbReference type="SUPFAM" id="SSF101447">
    <property type="entry name" value="Formin homology 2 domain (FH2 domain)"/>
    <property type="match status" value="1"/>
</dbReference>
<evidence type="ECO:0000313" key="4">
    <source>
        <dbReference type="Ensembl" id="ENSPMAP00000000961.1"/>
    </source>
</evidence>
<dbReference type="OMA" id="QKTSYNV"/>
<dbReference type="AlphaFoldDB" id="S4R6Y1"/>
<feature type="domain" description="FH2" evidence="3">
    <location>
        <begin position="1"/>
        <end position="374"/>
    </location>
</feature>
<proteinExistence type="inferred from homology"/>
<dbReference type="GO" id="GO:0030866">
    <property type="term" value="P:cortical actin cytoskeleton organization"/>
    <property type="evidence" value="ECO:0007669"/>
    <property type="project" value="TreeGrafter"/>
</dbReference>
<dbReference type="InterPro" id="IPR042201">
    <property type="entry name" value="FH2_Formin_sf"/>
</dbReference>
<dbReference type="GeneTree" id="ENSGT00940000154289"/>
<reference evidence="4" key="1">
    <citation type="submission" date="2025-08" db="UniProtKB">
        <authorList>
            <consortium name="Ensembl"/>
        </authorList>
    </citation>
    <scope>IDENTIFICATION</scope>
</reference>
<comment type="similarity">
    <text evidence="1">Belongs to the formin homology family. Cappuccino subfamily.</text>
</comment>
<dbReference type="PANTHER" id="PTHR45920:SF7">
    <property type="entry name" value="FORMIN-G"/>
    <property type="match status" value="1"/>
</dbReference>
<dbReference type="GO" id="GO:0005737">
    <property type="term" value="C:cytoplasm"/>
    <property type="evidence" value="ECO:0007669"/>
    <property type="project" value="TreeGrafter"/>
</dbReference>
<dbReference type="InterPro" id="IPR015425">
    <property type="entry name" value="FH2_Formin"/>
</dbReference>
<accession>S4R6Y1</accession>
<sequence length="374" mass="43298">MMLPGGGLALAPLTSIVDKQSRKPPVEPSCPMKPLYWTRIQLKESRRDDSSDTFWDSLEELVINPKEFEELFSKKSVKEKKKPLADTFIKKSKVKQRAQKEELEKIEKHVKPSKDKSDHKPLDKPEQFLYELSRIPCFAERVFCVIFQATFTEGITTIRRKMLILQRVCKSLRSSEGVQQVLGLILALGNYMNGGNRTRGQADGFGLEILPKLSDVKSSDNRISLVSYIVTFYLRNIDKNAGTDHSVFPLPEPQDLFQVSQLKFDDFQKDLRKLRKDLQVCETEMAKVCRLSSEENLEPFKSEMEEFVEKAKVEQDAEERFLEESHASFLETARFFGIKPRSGEKEVSPNHFFSLWHEFCSHFKDCWKKDSKLI</sequence>
<dbReference type="STRING" id="7757.ENSPMAP00000000961"/>
<evidence type="ECO:0000256" key="2">
    <source>
        <dbReference type="SAM" id="MobiDB-lite"/>
    </source>
</evidence>
<evidence type="ECO:0000259" key="3">
    <source>
        <dbReference type="PROSITE" id="PS51444"/>
    </source>
</evidence>
<organism evidence="4">
    <name type="scientific">Petromyzon marinus</name>
    <name type="common">Sea lamprey</name>
    <dbReference type="NCBI Taxonomy" id="7757"/>
    <lineage>
        <taxon>Eukaryota</taxon>
        <taxon>Metazoa</taxon>
        <taxon>Chordata</taxon>
        <taxon>Craniata</taxon>
        <taxon>Vertebrata</taxon>
        <taxon>Cyclostomata</taxon>
        <taxon>Hyperoartia</taxon>
        <taxon>Petromyzontiformes</taxon>
        <taxon>Petromyzontidae</taxon>
        <taxon>Petromyzon</taxon>
    </lineage>
</organism>
<dbReference type="Gene3D" id="1.20.58.2220">
    <property type="entry name" value="Formin, FH2 domain"/>
    <property type="match status" value="2"/>
</dbReference>
<dbReference type="FunFam" id="1.20.58.2220:FF:000029">
    <property type="entry name" value="Formin 1"/>
    <property type="match status" value="1"/>
</dbReference>
<dbReference type="GO" id="GO:0051015">
    <property type="term" value="F:actin filament binding"/>
    <property type="evidence" value="ECO:0007669"/>
    <property type="project" value="TreeGrafter"/>
</dbReference>